<evidence type="ECO:0000313" key="2">
    <source>
        <dbReference type="Proteomes" id="UP001595833"/>
    </source>
</evidence>
<dbReference type="EMBL" id="JBHSJB010000034">
    <property type="protein sequence ID" value="MFC5058845.1"/>
    <property type="molecule type" value="Genomic_DNA"/>
</dbReference>
<reference evidence="2" key="1">
    <citation type="journal article" date="2019" name="Int. J. Syst. Evol. Microbiol.">
        <title>The Global Catalogue of Microorganisms (GCM) 10K type strain sequencing project: providing services to taxonomists for standard genome sequencing and annotation.</title>
        <authorList>
            <consortium name="The Broad Institute Genomics Platform"/>
            <consortium name="The Broad Institute Genome Sequencing Center for Infectious Disease"/>
            <person name="Wu L."/>
            <person name="Ma J."/>
        </authorList>
    </citation>
    <scope>NUCLEOTIDE SEQUENCE [LARGE SCALE GENOMIC DNA]</scope>
    <source>
        <strain evidence="2">KCTC 12848</strain>
    </source>
</reference>
<organism evidence="1 2">
    <name type="scientific">Saccharothrix xinjiangensis</name>
    <dbReference type="NCBI Taxonomy" id="204798"/>
    <lineage>
        <taxon>Bacteria</taxon>
        <taxon>Bacillati</taxon>
        <taxon>Actinomycetota</taxon>
        <taxon>Actinomycetes</taxon>
        <taxon>Pseudonocardiales</taxon>
        <taxon>Pseudonocardiaceae</taxon>
        <taxon>Saccharothrix</taxon>
    </lineage>
</organism>
<keyword evidence="2" id="KW-1185">Reference proteome</keyword>
<gene>
    <name evidence="1" type="ORF">ACFPFM_34470</name>
</gene>
<evidence type="ECO:0000313" key="1">
    <source>
        <dbReference type="EMBL" id="MFC5058845.1"/>
    </source>
</evidence>
<protein>
    <submittedName>
        <fullName evidence="1">Uncharacterized protein</fullName>
    </submittedName>
</protein>
<sequence>MSFAVHARKVRDASLPMRRRVSALKSCVQLFRPYGHFGTLAYLELEVGPFQCDDEALVRALELLEARRERWKAAVAAFAEVRRAEKRAGRRTPSGPTPFSRREDLVAGARWQEILTATRRAHRLVAGHRR</sequence>
<dbReference type="Proteomes" id="UP001595833">
    <property type="component" value="Unassembled WGS sequence"/>
</dbReference>
<accession>A0ABV9Y815</accession>
<comment type="caution">
    <text evidence="1">The sequence shown here is derived from an EMBL/GenBank/DDBJ whole genome shotgun (WGS) entry which is preliminary data.</text>
</comment>
<proteinExistence type="predicted"/>
<name>A0ABV9Y815_9PSEU</name>
<dbReference type="RefSeq" id="WP_344040469.1">
    <property type="nucleotide sequence ID" value="NZ_BAAAKE010000023.1"/>
</dbReference>